<name>A0A1C6UWS0_9ACTN</name>
<dbReference type="Gene3D" id="2.40.100.10">
    <property type="entry name" value="Cyclophilin-like"/>
    <property type="match status" value="1"/>
</dbReference>
<dbReference type="InterPro" id="IPR003833">
    <property type="entry name" value="CT_C_D"/>
</dbReference>
<gene>
    <name evidence="5" type="ORF">GA0070604_3804</name>
</gene>
<dbReference type="OrthoDB" id="9778567at2"/>
<dbReference type="Proteomes" id="UP000199696">
    <property type="component" value="Unassembled WGS sequence"/>
</dbReference>
<dbReference type="GO" id="GO:0016787">
    <property type="term" value="F:hydrolase activity"/>
    <property type="evidence" value="ECO:0007669"/>
    <property type="project" value="UniProtKB-KW"/>
</dbReference>
<dbReference type="PANTHER" id="PTHR34698:SF2">
    <property type="entry name" value="5-OXOPROLINASE SUBUNIT B"/>
    <property type="match status" value="1"/>
</dbReference>
<dbReference type="SMART" id="SM00796">
    <property type="entry name" value="AHS1"/>
    <property type="match status" value="1"/>
</dbReference>
<sequence length="215" mass="24388">MPDPAKRCADVILRVHRLARTGALIDLGRLEHAKMVAAQARQVDVDGWLWEVIPAARTVYLQAAPEHLDEILVRLRDAPVAAVVQQERRLVEIPVRYDGQDLDYVAEQLRMDVDTFVHRHSTTEYEVEFFGFAPGQAFFGELPDDLRLPRRSVPRTRVPSGALAIANEFTIIYPEQSPGGWHLIGHRAGPPLWDPHADPPSRLRIGDRIRFRDVT</sequence>
<dbReference type="RefSeq" id="WP_091119897.1">
    <property type="nucleotide sequence ID" value="NZ_FMHY01000002.1"/>
</dbReference>
<accession>A0A1C6UWS0</accession>
<keyword evidence="6" id="KW-1185">Reference proteome</keyword>
<feature type="domain" description="Carboxyltransferase" evidence="4">
    <location>
        <begin position="13"/>
        <end position="203"/>
    </location>
</feature>
<evidence type="ECO:0000259" key="4">
    <source>
        <dbReference type="SMART" id="SM00796"/>
    </source>
</evidence>
<proteinExistence type="predicted"/>
<evidence type="ECO:0000256" key="3">
    <source>
        <dbReference type="ARBA" id="ARBA00022840"/>
    </source>
</evidence>
<keyword evidence="3" id="KW-0067">ATP-binding</keyword>
<reference evidence="6" key="1">
    <citation type="submission" date="2016-06" db="EMBL/GenBank/DDBJ databases">
        <authorList>
            <person name="Varghese N."/>
            <person name="Submissions Spin"/>
        </authorList>
    </citation>
    <scope>NUCLEOTIDE SEQUENCE [LARGE SCALE GENOMIC DNA]</scope>
    <source>
        <strain evidence="6">DSM 44814</strain>
    </source>
</reference>
<dbReference type="SUPFAM" id="SSF50891">
    <property type="entry name" value="Cyclophilin-like"/>
    <property type="match status" value="1"/>
</dbReference>
<evidence type="ECO:0000256" key="2">
    <source>
        <dbReference type="ARBA" id="ARBA00022801"/>
    </source>
</evidence>
<organism evidence="5 6">
    <name type="scientific">Micromonospora eburnea</name>
    <dbReference type="NCBI Taxonomy" id="227316"/>
    <lineage>
        <taxon>Bacteria</taxon>
        <taxon>Bacillati</taxon>
        <taxon>Actinomycetota</taxon>
        <taxon>Actinomycetes</taxon>
        <taxon>Micromonosporales</taxon>
        <taxon>Micromonosporaceae</taxon>
        <taxon>Micromonospora</taxon>
    </lineage>
</organism>
<dbReference type="Pfam" id="PF02682">
    <property type="entry name" value="CT_C_D"/>
    <property type="match status" value="1"/>
</dbReference>
<dbReference type="InterPro" id="IPR010016">
    <property type="entry name" value="PxpB"/>
</dbReference>
<dbReference type="STRING" id="227316.GA0070604_3804"/>
<dbReference type="GO" id="GO:0005524">
    <property type="term" value="F:ATP binding"/>
    <property type="evidence" value="ECO:0007669"/>
    <property type="project" value="UniProtKB-KW"/>
</dbReference>
<dbReference type="AlphaFoldDB" id="A0A1C6UWS0"/>
<dbReference type="PANTHER" id="PTHR34698">
    <property type="entry name" value="5-OXOPROLINASE SUBUNIT B"/>
    <property type="match status" value="1"/>
</dbReference>
<keyword evidence="2" id="KW-0378">Hydrolase</keyword>
<keyword evidence="1" id="KW-0547">Nucleotide-binding</keyword>
<evidence type="ECO:0000256" key="1">
    <source>
        <dbReference type="ARBA" id="ARBA00022741"/>
    </source>
</evidence>
<evidence type="ECO:0000313" key="6">
    <source>
        <dbReference type="Proteomes" id="UP000199696"/>
    </source>
</evidence>
<protein>
    <submittedName>
        <fullName evidence="5">Sensor histidine kinase inhibitor, KipI family</fullName>
    </submittedName>
</protein>
<evidence type="ECO:0000313" key="5">
    <source>
        <dbReference type="EMBL" id="SCL58313.1"/>
    </source>
</evidence>
<dbReference type="InterPro" id="IPR029000">
    <property type="entry name" value="Cyclophilin-like_dom_sf"/>
</dbReference>
<dbReference type="EMBL" id="FMHY01000002">
    <property type="protein sequence ID" value="SCL58313.1"/>
    <property type="molecule type" value="Genomic_DNA"/>
</dbReference>